<gene>
    <name evidence="9" type="ORF">Mia14_0429</name>
</gene>
<keyword evidence="2" id="KW-0813">Transport</keyword>
<dbReference type="InterPro" id="IPR011701">
    <property type="entry name" value="MFS"/>
</dbReference>
<dbReference type="OrthoDB" id="57234at2157"/>
<dbReference type="Gene3D" id="1.20.1250.20">
    <property type="entry name" value="MFS general substrate transporter like domains"/>
    <property type="match status" value="2"/>
</dbReference>
<feature type="transmembrane region" description="Helical" evidence="7">
    <location>
        <begin position="72"/>
        <end position="91"/>
    </location>
</feature>
<feature type="transmembrane region" description="Helical" evidence="7">
    <location>
        <begin position="236"/>
        <end position="257"/>
    </location>
</feature>
<name>A0A218NMS0_9ARCH</name>
<keyword evidence="6 7" id="KW-0472">Membrane</keyword>
<feature type="transmembrane region" description="Helical" evidence="7">
    <location>
        <begin position="295"/>
        <end position="318"/>
    </location>
</feature>
<dbReference type="GeneID" id="33313984"/>
<dbReference type="GO" id="GO:0022857">
    <property type="term" value="F:transmembrane transporter activity"/>
    <property type="evidence" value="ECO:0007669"/>
    <property type="project" value="InterPro"/>
</dbReference>
<dbReference type="AlphaFoldDB" id="A0A218NMS0"/>
<feature type="domain" description="Major facilitator superfamily (MFS) profile" evidence="8">
    <location>
        <begin position="6"/>
        <end position="386"/>
    </location>
</feature>
<proteinExistence type="predicted"/>
<evidence type="ECO:0000256" key="1">
    <source>
        <dbReference type="ARBA" id="ARBA00004651"/>
    </source>
</evidence>
<protein>
    <submittedName>
        <fullName evidence="9">Major facilitator superfamily permease</fullName>
    </submittedName>
</protein>
<feature type="transmembrane region" description="Helical" evidence="7">
    <location>
        <begin position="204"/>
        <end position="230"/>
    </location>
</feature>
<dbReference type="SUPFAM" id="SSF103473">
    <property type="entry name" value="MFS general substrate transporter"/>
    <property type="match status" value="1"/>
</dbReference>
<evidence type="ECO:0000256" key="5">
    <source>
        <dbReference type="ARBA" id="ARBA00022989"/>
    </source>
</evidence>
<evidence type="ECO:0000256" key="4">
    <source>
        <dbReference type="ARBA" id="ARBA00022692"/>
    </source>
</evidence>
<dbReference type="InterPro" id="IPR036259">
    <property type="entry name" value="MFS_trans_sf"/>
</dbReference>
<dbReference type="EMBL" id="CP019964">
    <property type="protein sequence ID" value="ASI13747.1"/>
    <property type="molecule type" value="Genomic_DNA"/>
</dbReference>
<feature type="transmembrane region" description="Helical" evidence="7">
    <location>
        <begin position="7"/>
        <end position="28"/>
    </location>
</feature>
<feature type="transmembrane region" description="Helical" evidence="7">
    <location>
        <begin position="162"/>
        <end position="183"/>
    </location>
</feature>
<keyword evidence="5 7" id="KW-1133">Transmembrane helix</keyword>
<feature type="transmembrane region" description="Helical" evidence="7">
    <location>
        <begin position="330"/>
        <end position="350"/>
    </location>
</feature>
<comment type="subcellular location">
    <subcellularLocation>
        <location evidence="1">Cell membrane</location>
        <topology evidence="1">Multi-pass membrane protein</topology>
    </subcellularLocation>
</comment>
<dbReference type="PANTHER" id="PTHR23517">
    <property type="entry name" value="RESISTANCE PROTEIN MDTM, PUTATIVE-RELATED-RELATED"/>
    <property type="match status" value="1"/>
</dbReference>
<dbReference type="PANTHER" id="PTHR23517:SF3">
    <property type="entry name" value="INTEGRAL MEMBRANE TRANSPORT PROTEIN"/>
    <property type="match status" value="1"/>
</dbReference>
<keyword evidence="10" id="KW-1185">Reference proteome</keyword>
<feature type="transmembrane region" description="Helical" evidence="7">
    <location>
        <begin position="40"/>
        <end position="60"/>
    </location>
</feature>
<evidence type="ECO:0000256" key="7">
    <source>
        <dbReference type="SAM" id="Phobius"/>
    </source>
</evidence>
<dbReference type="GO" id="GO:0005886">
    <property type="term" value="C:plasma membrane"/>
    <property type="evidence" value="ECO:0007669"/>
    <property type="project" value="UniProtKB-SubCell"/>
</dbReference>
<dbReference type="Pfam" id="PF07690">
    <property type="entry name" value="MFS_1"/>
    <property type="match status" value="1"/>
</dbReference>
<reference evidence="9 10" key="1">
    <citation type="journal article" date="2017" name="Nat. Commun.">
        <title>'ARMAN' archaea depend on association with euryarchaeal host in culture and in situ.</title>
        <authorList>
            <person name="Golyshina O."/>
            <person name="Toshchakov S."/>
            <person name="Makarova K."/>
            <person name="Gavrilov S."/>
            <person name="Korzhenkov A."/>
            <person name="La Cono V."/>
            <person name="Arcadi E."/>
            <person name="Nechitaylo T."/>
            <person name="Ferrer M."/>
            <person name="Kublanov I."/>
            <person name="Wolf Y."/>
            <person name="Yakimov M."/>
            <person name="Golyshin P."/>
            <person name="Slesarev A."/>
            <person name="Kozyavkin S."/>
        </authorList>
    </citation>
    <scope>NUCLEOTIDE SEQUENCE [LARGE SCALE GENOMIC DNA]</scope>
    <source>
        <strain evidence="9 10">Mia14</strain>
    </source>
</reference>
<accession>A0A218NMS0</accession>
<organism evidence="9 10">
    <name type="scientific">Candidatus Mancarchaeum acidiphilum</name>
    <dbReference type="NCBI Taxonomy" id="1920749"/>
    <lineage>
        <taxon>Archaea</taxon>
        <taxon>Candidatus Micrarchaeota</taxon>
        <taxon>Candidatus Mancarchaeum</taxon>
    </lineage>
</organism>
<dbReference type="InterPro" id="IPR020846">
    <property type="entry name" value="MFS_dom"/>
</dbReference>
<evidence type="ECO:0000313" key="10">
    <source>
        <dbReference type="Proteomes" id="UP000197679"/>
    </source>
</evidence>
<keyword evidence="4 7" id="KW-0812">Transmembrane</keyword>
<dbReference type="Proteomes" id="UP000197679">
    <property type="component" value="Chromosome"/>
</dbReference>
<dbReference type="InterPro" id="IPR050171">
    <property type="entry name" value="MFS_Transporters"/>
</dbReference>
<dbReference type="RefSeq" id="WP_088819934.1">
    <property type="nucleotide sequence ID" value="NZ_CP019964.1"/>
</dbReference>
<evidence type="ECO:0000259" key="8">
    <source>
        <dbReference type="PROSITE" id="PS50850"/>
    </source>
</evidence>
<evidence type="ECO:0000256" key="2">
    <source>
        <dbReference type="ARBA" id="ARBA00022448"/>
    </source>
</evidence>
<evidence type="ECO:0000256" key="3">
    <source>
        <dbReference type="ARBA" id="ARBA00022475"/>
    </source>
</evidence>
<sequence length="404" mass="42693">MNKWTKLLPYWFLLFTIGFGWFILAPLVPVLSTSLGVGTASILLLVSMYGYTMVVLGLLAGWISAKFTVKTAIYVAAALSIIGLIGRSLFLTNYAGFLVFQIIAAAAYPLALAPVGSVADSIYKEHAHSIVGISVGILFFGLAIGAFFASSIAAAISTVGLLWFTAILAIIAAIWVVPGIKNYPTNYKGKSLKGVFKVGMIKNWWVGFSIASMSVMFGGIASTMLLHFHFALGEALTYGGLLGGLAFLGSALGAIILPPIFERYNQIRAGLISTSLLSLISVSLLAYSLGFGPNLGLLVAAFFLFGFFGNAFWSMALTSTTNYVSDPAQSGFATSMYSVITNLGVAFVPVFLGPEFAVDATIAVIVVFVIEFIAFILSPMLKTKNDAESQQPPKAAAAKAAAKA</sequence>
<evidence type="ECO:0000313" key="9">
    <source>
        <dbReference type="EMBL" id="ASI13747.1"/>
    </source>
</evidence>
<feature type="transmembrane region" description="Helical" evidence="7">
    <location>
        <begin position="97"/>
        <end position="118"/>
    </location>
</feature>
<feature type="transmembrane region" description="Helical" evidence="7">
    <location>
        <begin position="356"/>
        <end position="377"/>
    </location>
</feature>
<keyword evidence="3" id="KW-1003">Cell membrane</keyword>
<feature type="transmembrane region" description="Helical" evidence="7">
    <location>
        <begin position="269"/>
        <end position="289"/>
    </location>
</feature>
<evidence type="ECO:0000256" key="6">
    <source>
        <dbReference type="ARBA" id="ARBA00023136"/>
    </source>
</evidence>
<feature type="transmembrane region" description="Helical" evidence="7">
    <location>
        <begin position="130"/>
        <end position="156"/>
    </location>
</feature>
<dbReference type="PROSITE" id="PS50850">
    <property type="entry name" value="MFS"/>
    <property type="match status" value="1"/>
</dbReference>
<dbReference type="KEGG" id="marh:Mia14_0429"/>